<dbReference type="AlphaFoldDB" id="A0A6A6XP43"/>
<organism evidence="2 3">
    <name type="scientific">Melanomma pulvis-pyrius CBS 109.77</name>
    <dbReference type="NCBI Taxonomy" id="1314802"/>
    <lineage>
        <taxon>Eukaryota</taxon>
        <taxon>Fungi</taxon>
        <taxon>Dikarya</taxon>
        <taxon>Ascomycota</taxon>
        <taxon>Pezizomycotina</taxon>
        <taxon>Dothideomycetes</taxon>
        <taxon>Pleosporomycetidae</taxon>
        <taxon>Pleosporales</taxon>
        <taxon>Melanommataceae</taxon>
        <taxon>Melanomma</taxon>
    </lineage>
</organism>
<reference evidence="2" key="1">
    <citation type="journal article" date="2020" name="Stud. Mycol.">
        <title>101 Dothideomycetes genomes: a test case for predicting lifestyles and emergence of pathogens.</title>
        <authorList>
            <person name="Haridas S."/>
            <person name="Albert R."/>
            <person name="Binder M."/>
            <person name="Bloem J."/>
            <person name="Labutti K."/>
            <person name="Salamov A."/>
            <person name="Andreopoulos B."/>
            <person name="Baker S."/>
            <person name="Barry K."/>
            <person name="Bills G."/>
            <person name="Bluhm B."/>
            <person name="Cannon C."/>
            <person name="Castanera R."/>
            <person name="Culley D."/>
            <person name="Daum C."/>
            <person name="Ezra D."/>
            <person name="Gonzalez J."/>
            <person name="Henrissat B."/>
            <person name="Kuo A."/>
            <person name="Liang C."/>
            <person name="Lipzen A."/>
            <person name="Lutzoni F."/>
            <person name="Magnuson J."/>
            <person name="Mondo S."/>
            <person name="Nolan M."/>
            <person name="Ohm R."/>
            <person name="Pangilinan J."/>
            <person name="Park H.-J."/>
            <person name="Ramirez L."/>
            <person name="Alfaro M."/>
            <person name="Sun H."/>
            <person name="Tritt A."/>
            <person name="Yoshinaga Y."/>
            <person name="Zwiers L.-H."/>
            <person name="Turgeon B."/>
            <person name="Goodwin S."/>
            <person name="Spatafora J."/>
            <person name="Crous P."/>
            <person name="Grigoriev I."/>
        </authorList>
    </citation>
    <scope>NUCLEOTIDE SEQUENCE</scope>
    <source>
        <strain evidence="2">CBS 109.77</strain>
    </source>
</reference>
<protein>
    <submittedName>
        <fullName evidence="2">Uncharacterized protein</fullName>
    </submittedName>
</protein>
<name>A0A6A6XP43_9PLEO</name>
<accession>A0A6A6XP43</accession>
<keyword evidence="3" id="KW-1185">Reference proteome</keyword>
<dbReference type="EMBL" id="MU001786">
    <property type="protein sequence ID" value="KAF2798316.1"/>
    <property type="molecule type" value="Genomic_DNA"/>
</dbReference>
<sequence>MHNPPSRAPAYSLFQSFPEISSLEFKRGIIKGPIHPPSLPRNSTEMQPKSHSVRSTRSMNGDSIRLHALRAPSSSAVIFRCGISVPESTVPHLAPCTPNILFAPCSRLRTRRYFRIPIVLQMVGRLIRPRCVTLSNKHAMLMPLYASACSE</sequence>
<evidence type="ECO:0000313" key="2">
    <source>
        <dbReference type="EMBL" id="KAF2798316.1"/>
    </source>
</evidence>
<evidence type="ECO:0000256" key="1">
    <source>
        <dbReference type="SAM" id="MobiDB-lite"/>
    </source>
</evidence>
<feature type="compositionally biased region" description="Polar residues" evidence="1">
    <location>
        <begin position="40"/>
        <end position="58"/>
    </location>
</feature>
<dbReference type="Proteomes" id="UP000799757">
    <property type="component" value="Unassembled WGS sequence"/>
</dbReference>
<proteinExistence type="predicted"/>
<feature type="region of interest" description="Disordered" evidence="1">
    <location>
        <begin position="33"/>
        <end position="58"/>
    </location>
</feature>
<evidence type="ECO:0000313" key="3">
    <source>
        <dbReference type="Proteomes" id="UP000799757"/>
    </source>
</evidence>
<gene>
    <name evidence="2" type="ORF">K505DRAFT_110739</name>
</gene>